<dbReference type="Proteomes" id="UP000315423">
    <property type="component" value="Unassembled WGS sequence"/>
</dbReference>
<evidence type="ECO:0000313" key="2">
    <source>
        <dbReference type="Proteomes" id="UP000315423"/>
    </source>
</evidence>
<protein>
    <submittedName>
        <fullName evidence="1">30S ribosomal protein S27ae</fullName>
    </submittedName>
</protein>
<keyword evidence="1" id="KW-0687">Ribonucleoprotein</keyword>
<keyword evidence="1" id="KW-0689">Ribosomal protein</keyword>
<evidence type="ECO:0000313" key="1">
    <source>
        <dbReference type="EMBL" id="TKY91786.1"/>
    </source>
</evidence>
<dbReference type="EMBL" id="QYBA01000131">
    <property type="protein sequence ID" value="TKY91786.1"/>
    <property type="molecule type" value="Genomic_DNA"/>
</dbReference>
<accession>A0AC61SB44</accession>
<organism evidence="1 2">
    <name type="scientific">Candidatus Methanomarinus sp</name>
    <dbReference type="NCBI Taxonomy" id="3386244"/>
    <lineage>
        <taxon>Archaea</taxon>
        <taxon>Methanobacteriati</taxon>
        <taxon>Methanobacteriota</taxon>
        <taxon>Stenosarchaea group</taxon>
        <taxon>Methanomicrobia</taxon>
        <taxon>Methanosarcinales</taxon>
        <taxon>ANME-2 cluster</taxon>
        <taxon>Candidatus Methanocomedenaceae</taxon>
        <taxon>Candidatus Methanomarinus</taxon>
    </lineage>
</organism>
<proteinExistence type="predicted"/>
<sequence>MPVHNYYKVTDSSITRVRQTCPRCGEGYFLAEHKNRLTCGKCSYTEFKK</sequence>
<name>A0AC61SB44_9EURY</name>
<comment type="caution">
    <text evidence="1">The sequence shown here is derived from an EMBL/GenBank/DDBJ whole genome shotgun (WGS) entry which is preliminary data.</text>
</comment>
<reference evidence="1" key="1">
    <citation type="submission" date="2018-09" db="EMBL/GenBank/DDBJ databases">
        <title>A genomic encyclopedia of anaerobic methanotrophic archaea.</title>
        <authorList>
            <person name="Skennerton C.T."/>
            <person name="Chadwick G.L."/>
            <person name="Laso-Perez R."/>
            <person name="Leu A.O."/>
            <person name="Speth D.R."/>
            <person name="Yu H."/>
            <person name="Morgan-Lang C."/>
            <person name="Hatzenpichler R."/>
            <person name="Goudeau D."/>
            <person name="Malmstrom R."/>
            <person name="Woyke T."/>
            <person name="Hallam S."/>
            <person name="Tyson G.W."/>
            <person name="Wegener G."/>
            <person name="Boetius A."/>
            <person name="Orphan V.J."/>
        </authorList>
    </citation>
    <scope>NUCLEOTIDE SEQUENCE</scope>
    <source>
        <strain evidence="1">CONS3730D10UFb2</strain>
    </source>
</reference>
<gene>
    <name evidence="1" type="ORF">C5S46_04050</name>
</gene>